<dbReference type="SUPFAM" id="SSF51735">
    <property type="entry name" value="NAD(P)-binding Rossmann-fold domains"/>
    <property type="match status" value="1"/>
</dbReference>
<dbReference type="GeneID" id="71513208"/>
<proteinExistence type="predicted"/>
<feature type="domain" description="NAD(P)-binding" evidence="1">
    <location>
        <begin position="7"/>
        <end position="187"/>
    </location>
</feature>
<dbReference type="RefSeq" id="WP_019379231.1">
    <property type="nucleotide sequence ID" value="NZ_CP017962.1"/>
</dbReference>
<sequence length="209" mass="22840">MRVLVIGANGAVGKHVVDRLKESDHQPVAMVRDTDQIPYFEEKNVETVLADLEKDFEKAFYNTEAVIFAAGSGPKTGADKTIIIDQEGAIEAADLAKKHGVNRFVMLSSMGADQPKQAEQIKHYLYAKHRADEHLKTSGLNYTILRPGRLTDEPASGKVNVHEGSPERGSVPRADVASVLVYLLSAPRAENKIFNLIEGSTPLSDVLAY</sequence>
<name>A0AAC9IVI6_VIRHA</name>
<dbReference type="PANTHER" id="PTHR15020:SF50">
    <property type="entry name" value="UPF0659 PROTEIN YMR090W"/>
    <property type="match status" value="1"/>
</dbReference>
<dbReference type="InterPro" id="IPR036291">
    <property type="entry name" value="NAD(P)-bd_dom_sf"/>
</dbReference>
<evidence type="ECO:0000259" key="1">
    <source>
        <dbReference type="Pfam" id="PF13460"/>
    </source>
</evidence>
<dbReference type="Proteomes" id="UP000621631">
    <property type="component" value="Unassembled WGS sequence"/>
</dbReference>
<dbReference type="InterPro" id="IPR016040">
    <property type="entry name" value="NAD(P)-bd_dom"/>
</dbReference>
<gene>
    <name evidence="2" type="ORF">BME96_02280</name>
    <name evidence="3" type="ORF">IC602_11050</name>
</gene>
<accession>A0AAC9IVI6</accession>
<organism evidence="2 4">
    <name type="scientific">Virgibacillus halodenitrificans</name>
    <name type="common">Bacillus halodenitrificans</name>
    <dbReference type="NCBI Taxonomy" id="1482"/>
    <lineage>
        <taxon>Bacteria</taxon>
        <taxon>Bacillati</taxon>
        <taxon>Bacillota</taxon>
        <taxon>Bacilli</taxon>
        <taxon>Bacillales</taxon>
        <taxon>Bacillaceae</taxon>
        <taxon>Virgibacillus</taxon>
    </lineage>
</organism>
<reference evidence="3 5" key="2">
    <citation type="submission" date="2020-09" db="EMBL/GenBank/DDBJ databases">
        <title>Draft Genome Sequences of Oil-Oxidizing Bacteria Halomonas titanicae, Marinobacter lutaoensis, and Virgibacillus halodenitrificans Isolated from Highly Saline Environments.</title>
        <authorList>
            <person name="Grouzdev D.S."/>
            <person name="Sokolova D.S."/>
            <person name="Semenova E.M."/>
            <person name="Borzenkov I.A."/>
            <person name="Bidzhieva S.K."/>
            <person name="Poltaraus A.B."/>
            <person name="Nazina T.N."/>
        </authorList>
    </citation>
    <scope>NUCLEOTIDE SEQUENCE [LARGE SCALE GENOMIC DNA]</scope>
    <source>
        <strain evidence="3 5">VKM B-3472D</strain>
    </source>
</reference>
<evidence type="ECO:0000313" key="4">
    <source>
        <dbReference type="Proteomes" id="UP000182945"/>
    </source>
</evidence>
<dbReference type="Gene3D" id="3.40.50.720">
    <property type="entry name" value="NAD(P)-binding Rossmann-like Domain"/>
    <property type="match status" value="1"/>
</dbReference>
<evidence type="ECO:0000313" key="2">
    <source>
        <dbReference type="EMBL" id="APC47091.1"/>
    </source>
</evidence>
<protein>
    <submittedName>
        <fullName evidence="2">NAD-dependent dehydratase</fullName>
    </submittedName>
    <submittedName>
        <fullName evidence="3">SDR family oxidoreductase</fullName>
    </submittedName>
</protein>
<dbReference type="KEGG" id="vhl:BME96_02280"/>
<evidence type="ECO:0000313" key="5">
    <source>
        <dbReference type="Proteomes" id="UP000621631"/>
    </source>
</evidence>
<dbReference type="CDD" id="cd05243">
    <property type="entry name" value="SDR_a5"/>
    <property type="match status" value="1"/>
</dbReference>
<keyword evidence="5" id="KW-1185">Reference proteome</keyword>
<dbReference type="EMBL" id="JACWEZ010000005">
    <property type="protein sequence ID" value="MBD1223143.1"/>
    <property type="molecule type" value="Genomic_DNA"/>
</dbReference>
<dbReference type="Pfam" id="PF13460">
    <property type="entry name" value="NAD_binding_10"/>
    <property type="match status" value="1"/>
</dbReference>
<dbReference type="EMBL" id="CP017962">
    <property type="protein sequence ID" value="APC47091.1"/>
    <property type="molecule type" value="Genomic_DNA"/>
</dbReference>
<dbReference type="PANTHER" id="PTHR15020">
    <property type="entry name" value="FLAVIN REDUCTASE-RELATED"/>
    <property type="match status" value="1"/>
</dbReference>
<dbReference type="AlphaFoldDB" id="A0AAC9IVI6"/>
<reference evidence="2 4" key="1">
    <citation type="submission" date="2016-11" db="EMBL/GenBank/DDBJ databases">
        <title>Complete genome sequencing of Virgibacillus halodenitrificans PDB-F2.</title>
        <authorList>
            <person name="Sun Z."/>
            <person name="Zhou Y."/>
            <person name="Li H."/>
        </authorList>
    </citation>
    <scope>NUCLEOTIDE SEQUENCE [LARGE SCALE GENOMIC DNA]</scope>
    <source>
        <strain evidence="2 4">PDB-F2</strain>
    </source>
</reference>
<dbReference type="Proteomes" id="UP000182945">
    <property type="component" value="Chromosome"/>
</dbReference>
<evidence type="ECO:0000313" key="3">
    <source>
        <dbReference type="EMBL" id="MBD1223143.1"/>
    </source>
</evidence>